<keyword evidence="3" id="KW-1185">Reference proteome</keyword>
<dbReference type="EMBL" id="JAFJYH010000212">
    <property type="protein sequence ID" value="KAG4415700.1"/>
    <property type="molecule type" value="Genomic_DNA"/>
</dbReference>
<name>A0A8H7TAW5_9HELO</name>
<proteinExistence type="predicted"/>
<evidence type="ECO:0000313" key="3">
    <source>
        <dbReference type="Proteomes" id="UP000664132"/>
    </source>
</evidence>
<dbReference type="OrthoDB" id="20368at2759"/>
<dbReference type="Proteomes" id="UP000664132">
    <property type="component" value="Unassembled WGS sequence"/>
</dbReference>
<feature type="transmembrane region" description="Helical" evidence="1">
    <location>
        <begin position="12"/>
        <end position="28"/>
    </location>
</feature>
<comment type="caution">
    <text evidence="2">The sequence shown here is derived from an EMBL/GenBank/DDBJ whole genome shotgun (WGS) entry which is preliminary data.</text>
</comment>
<keyword evidence="1" id="KW-1133">Transmembrane helix</keyword>
<protein>
    <recommendedName>
        <fullName evidence="4">Alternative oxidase</fullName>
    </recommendedName>
</protein>
<reference evidence="2" key="1">
    <citation type="submission" date="2021-02" db="EMBL/GenBank/DDBJ databases">
        <title>Genome sequence Cadophora malorum strain M34.</title>
        <authorList>
            <person name="Stefanovic E."/>
            <person name="Vu D."/>
            <person name="Scully C."/>
            <person name="Dijksterhuis J."/>
            <person name="Roader J."/>
            <person name="Houbraken J."/>
        </authorList>
    </citation>
    <scope>NUCLEOTIDE SEQUENCE</scope>
    <source>
        <strain evidence="2">M34</strain>
    </source>
</reference>
<keyword evidence="1" id="KW-0472">Membrane</keyword>
<gene>
    <name evidence="2" type="ORF">IFR04_011157</name>
</gene>
<evidence type="ECO:0008006" key="4">
    <source>
        <dbReference type="Google" id="ProtNLM"/>
    </source>
</evidence>
<accession>A0A8H7TAW5</accession>
<dbReference type="AlphaFoldDB" id="A0A8H7TAW5"/>
<sequence>MELPAGVNRRYASIAIFVLAIVWIWVAFDRPYTFPTHIPWNIYSNAPQSDRATDIFDYPPLHAPSIKKLCAETQWNTSVVFTCQEPTGTFAEVRTSLLGCVRLAMAAGGSLVVPRIVVRDDHGGILAGNTTDLAYMFDREHFVTSMGLSCPQMRIYKTGFGIEDGENANEPVTLQPEAIIKTVEVGDRFAEDWRAAFYKWLSQQGLERKGPTIVRLGDSYLKYPTATDGEAFQQHFGKILKARTDARRFATMVLQNLAEMYHEPLNLKDLMLQNVLLGVYLSTEIKLDILSEEDRQNANYEAQSKLYLGHAMRKNISLIYVASAHGSEISRFILDANADEIDATSKVDLLKGKDLEGLLELTVDQQAMVDLLVMTKVSEFIGMGYDSFAWSVALRRHEYLKKSTGATWLSGHYVAKDPFSTLIGATSAHKEFAASMWP</sequence>
<keyword evidence="1" id="KW-0812">Transmembrane</keyword>
<evidence type="ECO:0000256" key="1">
    <source>
        <dbReference type="SAM" id="Phobius"/>
    </source>
</evidence>
<organism evidence="2 3">
    <name type="scientific">Cadophora malorum</name>
    <dbReference type="NCBI Taxonomy" id="108018"/>
    <lineage>
        <taxon>Eukaryota</taxon>
        <taxon>Fungi</taxon>
        <taxon>Dikarya</taxon>
        <taxon>Ascomycota</taxon>
        <taxon>Pezizomycotina</taxon>
        <taxon>Leotiomycetes</taxon>
        <taxon>Helotiales</taxon>
        <taxon>Ploettnerulaceae</taxon>
        <taxon>Cadophora</taxon>
    </lineage>
</organism>
<evidence type="ECO:0000313" key="2">
    <source>
        <dbReference type="EMBL" id="KAG4415700.1"/>
    </source>
</evidence>